<reference evidence="1" key="1">
    <citation type="submission" date="2020-11" db="EMBL/GenBank/DDBJ databases">
        <authorList>
            <person name="Whitehead M."/>
        </authorList>
    </citation>
    <scope>NUCLEOTIDE SEQUENCE</scope>
    <source>
        <strain evidence="1">EGII</strain>
    </source>
</reference>
<gene>
    <name evidence="1" type="ORF">CCAP1982_LOCUS107</name>
</gene>
<organism evidence="1 2">
    <name type="scientific">Ceratitis capitata</name>
    <name type="common">Mediterranean fruit fly</name>
    <name type="synonym">Tephritis capitata</name>
    <dbReference type="NCBI Taxonomy" id="7213"/>
    <lineage>
        <taxon>Eukaryota</taxon>
        <taxon>Metazoa</taxon>
        <taxon>Ecdysozoa</taxon>
        <taxon>Arthropoda</taxon>
        <taxon>Hexapoda</taxon>
        <taxon>Insecta</taxon>
        <taxon>Pterygota</taxon>
        <taxon>Neoptera</taxon>
        <taxon>Endopterygota</taxon>
        <taxon>Diptera</taxon>
        <taxon>Brachycera</taxon>
        <taxon>Muscomorpha</taxon>
        <taxon>Tephritoidea</taxon>
        <taxon>Tephritidae</taxon>
        <taxon>Ceratitis</taxon>
        <taxon>Ceratitis</taxon>
    </lineage>
</organism>
<evidence type="ECO:0000313" key="1">
    <source>
        <dbReference type="EMBL" id="CAD6991168.1"/>
    </source>
</evidence>
<dbReference type="Proteomes" id="UP000606786">
    <property type="component" value="Unassembled WGS sequence"/>
</dbReference>
<dbReference type="EMBL" id="CAJHJT010000001">
    <property type="protein sequence ID" value="CAD6991168.1"/>
    <property type="molecule type" value="Genomic_DNA"/>
</dbReference>
<evidence type="ECO:0000313" key="2">
    <source>
        <dbReference type="Proteomes" id="UP000606786"/>
    </source>
</evidence>
<sequence length="145" mass="15941">MARSSDPSHSDITVGTAPAAAATQLNSTQLNQKLSSFLMLTRKNITENALSSASVADMNQIFVVKVPFSSLIEVSSRRHYVYVSHSFSLIKDKDCLSDFREASSMSCVLKTSNGMVTAARISSIICELIKFQDHGVEQLYNIYIL</sequence>
<comment type="caution">
    <text evidence="1">The sequence shown here is derived from an EMBL/GenBank/DDBJ whole genome shotgun (WGS) entry which is preliminary data.</text>
</comment>
<accession>A0A811TYE4</accession>
<keyword evidence="2" id="KW-1185">Reference proteome</keyword>
<dbReference type="AlphaFoldDB" id="A0A811TYE4"/>
<name>A0A811TYE4_CERCA</name>
<proteinExistence type="predicted"/>
<protein>
    <submittedName>
        <fullName evidence="1">(Mediterranean fruit fly) hypothetical protein</fullName>
    </submittedName>
</protein>